<accession>A0ABP9V872</accession>
<feature type="chain" id="PRO_5046852166" evidence="3">
    <location>
        <begin position="26"/>
        <end position="1064"/>
    </location>
</feature>
<evidence type="ECO:0000256" key="3">
    <source>
        <dbReference type="SAM" id="SignalP"/>
    </source>
</evidence>
<evidence type="ECO:0000256" key="1">
    <source>
        <dbReference type="ARBA" id="ARBA00008061"/>
    </source>
</evidence>
<dbReference type="Gene3D" id="3.20.20.80">
    <property type="entry name" value="Glycosidases"/>
    <property type="match status" value="1"/>
</dbReference>
<evidence type="ECO:0000256" key="2">
    <source>
        <dbReference type="SAM" id="MobiDB-lite"/>
    </source>
</evidence>
<name>A0ABP9V872_9DEIO</name>
<dbReference type="InterPro" id="IPR014756">
    <property type="entry name" value="Ig_E-set"/>
</dbReference>
<feature type="region of interest" description="Disordered" evidence="2">
    <location>
        <begin position="829"/>
        <end position="848"/>
    </location>
</feature>
<protein>
    <submittedName>
        <fullName evidence="5">Glycogen debranching enzyme</fullName>
    </submittedName>
</protein>
<feature type="domain" description="Glycosyl hydrolase family 13 catalytic" evidence="4">
    <location>
        <begin position="491"/>
        <end position="922"/>
    </location>
</feature>
<dbReference type="Pfam" id="PF00128">
    <property type="entry name" value="Alpha-amylase"/>
    <property type="match status" value="1"/>
</dbReference>
<dbReference type="Gene3D" id="2.60.40.10">
    <property type="entry name" value="Immunoglobulins"/>
    <property type="match status" value="1"/>
</dbReference>
<dbReference type="InterPro" id="IPR013783">
    <property type="entry name" value="Ig-like_fold"/>
</dbReference>
<organism evidence="5 6">
    <name type="scientific">Deinococcus xinjiangensis</name>
    <dbReference type="NCBI Taxonomy" id="457454"/>
    <lineage>
        <taxon>Bacteria</taxon>
        <taxon>Thermotogati</taxon>
        <taxon>Deinococcota</taxon>
        <taxon>Deinococci</taxon>
        <taxon>Deinococcales</taxon>
        <taxon>Deinococcaceae</taxon>
        <taxon>Deinococcus</taxon>
    </lineage>
</organism>
<dbReference type="SUPFAM" id="SSF81296">
    <property type="entry name" value="E set domains"/>
    <property type="match status" value="1"/>
</dbReference>
<dbReference type="EMBL" id="BAABRN010000004">
    <property type="protein sequence ID" value="GAA5500826.1"/>
    <property type="molecule type" value="Genomic_DNA"/>
</dbReference>
<dbReference type="InterPro" id="IPR017853">
    <property type="entry name" value="GH"/>
</dbReference>
<dbReference type="SUPFAM" id="SSF51011">
    <property type="entry name" value="Glycosyl hydrolase domain"/>
    <property type="match status" value="1"/>
</dbReference>
<evidence type="ECO:0000259" key="4">
    <source>
        <dbReference type="SMART" id="SM00642"/>
    </source>
</evidence>
<reference evidence="5 6" key="1">
    <citation type="submission" date="2024-02" db="EMBL/GenBank/DDBJ databases">
        <title>Deinococcus xinjiangensis NBRC 107630.</title>
        <authorList>
            <person name="Ichikawa N."/>
            <person name="Katano-Makiyama Y."/>
            <person name="Hidaka K."/>
        </authorList>
    </citation>
    <scope>NUCLEOTIDE SEQUENCE [LARGE SCALE GENOMIC DNA]</scope>
    <source>
        <strain evidence="5 6">NBRC 107630</strain>
    </source>
</reference>
<comment type="caution">
    <text evidence="5">The sequence shown here is derived from an EMBL/GenBank/DDBJ whole genome shotgun (WGS) entry which is preliminary data.</text>
</comment>
<sequence>MKKTVARSLKLPLALSLLLPTLLLGACGQPSTTVTLPPSTSQPVAQPAIGHLYELTISGAGTGQLQTSLRRVGASLSAQDLQETADLKTEFVSSSTFDQNGIRYMQASYRVTNNTGQNLHGLSFVPVDTDGAVGATTGTSALKDIRLFDGSLAADSAADSISLGGAKTIDANGNVVDAGSGGAYTLDPKYQNLVVGAPAGLTVTPKPAAWVVGDTANGDSQVVTFSTSYPINANGKLNPYKFTLVAATASDSLTAAQQKALAFTTGVNPVADPNDPNWLGQAIVESGSGDYVVFKTYSANATTMRVEVQDTGVPVTATGKGGPISAQAGADAPYNSSIPMLKDSATNIWYAAVPVNDLRPSKEGLQSGLFDSGLTYGYRAWGPNWAYDAGWTPGSAKGFVSDVDAGGNRFNPNKLLLDPYALEITHDYVTANNMNDGPKYTSGAANRNIDTAPFAPRAYLALTNNTVWKTLGTQAVANRINTPQQDDVIYEVHVRGFTKNATGLTAGINGGTYAGAAEKAAYLKSLGVTAVEFLPIQETENDANDGTSSTRSPSTTAGDNYWGYMTTNYFAPDRRYSSNPDAGGPTYEFATMSKAFRDNGIKVITDVVYNHSGEGGAWSTTDNTQANVWSMRGLDNQTYYLLTADKQNDFDTTGTGNTLNTHHTQVQKLIIDSLRYQRNILGVDGFRFDLGVALGNTLDNTTSSSVTNRFNFSGTDQSTALVKVAQAFPNVFLSTEPWGPVTYQIGNFPAGWSEWNGKFRDTFRKAQNKLNVSGKLVTPSDMITRFAGSSDLYQDDGRKPYNSVNFMTVHDGFTLKDLYSCNNKNNAQAWPLGPSDGGTDDEDSWDNGSDAALQRQQARNGIAFMTVSQGVPLINGGDETLRSLNCNNNPYNLDSSGNWLSWTLNADQSNFQAFTAAALSFRKAHPALRRAEFFTGTDSNGNGYKDVQWLKADGSVPDNNWYNNTTEHALAFLIDGTEQQDRNGQNDSFIYVAYNAWSDQVNFNLPTLPNGLKWYRVTDTAGWGETQLGANQFDATATASVSGAGGGGSYGLNARSTLILIAKP</sequence>
<dbReference type="InterPro" id="IPR013780">
    <property type="entry name" value="Glyco_hydro_b"/>
</dbReference>
<dbReference type="Gene3D" id="2.60.40.1180">
    <property type="entry name" value="Golgi alpha-mannosidase II"/>
    <property type="match status" value="1"/>
</dbReference>
<keyword evidence="3" id="KW-0732">Signal</keyword>
<dbReference type="InterPro" id="IPR006047">
    <property type="entry name" value="GH13_cat_dom"/>
</dbReference>
<dbReference type="PROSITE" id="PS51257">
    <property type="entry name" value="PROKAR_LIPOPROTEIN"/>
    <property type="match status" value="1"/>
</dbReference>
<proteinExistence type="inferred from homology"/>
<gene>
    <name evidence="5" type="primary">glgX_2</name>
    <name evidence="5" type="ORF">Dxin01_00551</name>
</gene>
<dbReference type="InterPro" id="IPR048644">
    <property type="entry name" value="Isoamylase_C"/>
</dbReference>
<dbReference type="SMART" id="SM00642">
    <property type="entry name" value="Aamy"/>
    <property type="match status" value="1"/>
</dbReference>
<dbReference type="PANTHER" id="PTHR43002">
    <property type="entry name" value="GLYCOGEN DEBRANCHING ENZYME"/>
    <property type="match status" value="1"/>
</dbReference>
<evidence type="ECO:0000313" key="6">
    <source>
        <dbReference type="Proteomes" id="UP001458946"/>
    </source>
</evidence>
<dbReference type="SUPFAM" id="SSF51445">
    <property type="entry name" value="(Trans)glycosidases"/>
    <property type="match status" value="1"/>
</dbReference>
<dbReference type="Proteomes" id="UP001458946">
    <property type="component" value="Unassembled WGS sequence"/>
</dbReference>
<feature type="signal peptide" evidence="3">
    <location>
        <begin position="1"/>
        <end position="25"/>
    </location>
</feature>
<evidence type="ECO:0000313" key="5">
    <source>
        <dbReference type="EMBL" id="GAA5500826.1"/>
    </source>
</evidence>
<dbReference type="RefSeq" id="WP_353540807.1">
    <property type="nucleotide sequence ID" value="NZ_BAABRN010000004.1"/>
</dbReference>
<keyword evidence="6" id="KW-1185">Reference proteome</keyword>
<comment type="similarity">
    <text evidence="1">Belongs to the glycosyl hydrolase 13 family.</text>
</comment>
<dbReference type="Pfam" id="PF21331">
    <property type="entry name" value="Isoamylase_C"/>
    <property type="match status" value="1"/>
</dbReference>